<keyword evidence="1 6" id="KW-0575">Peroxidase</keyword>
<keyword evidence="2 6" id="KW-0049">Antioxidant</keyword>
<evidence type="ECO:0000256" key="6">
    <source>
        <dbReference type="RuleBase" id="RU366011"/>
    </source>
</evidence>
<accession>A0A1R3VZ50</accession>
<dbReference type="Proteomes" id="UP000223759">
    <property type="component" value="Unassembled WGS sequence"/>
</dbReference>
<organism evidence="8 9">
    <name type="scientific">Ectothiorhodosinus mongolicus</name>
    <dbReference type="NCBI Taxonomy" id="233100"/>
    <lineage>
        <taxon>Bacteria</taxon>
        <taxon>Pseudomonadati</taxon>
        <taxon>Pseudomonadota</taxon>
        <taxon>Gammaproteobacteria</taxon>
        <taxon>Chromatiales</taxon>
        <taxon>Ectothiorhodospiraceae</taxon>
        <taxon>Ectothiorhodosinus</taxon>
    </lineage>
</organism>
<dbReference type="PROSITE" id="PS51352">
    <property type="entry name" value="THIOREDOXIN_2"/>
    <property type="match status" value="1"/>
</dbReference>
<evidence type="ECO:0000256" key="2">
    <source>
        <dbReference type="ARBA" id="ARBA00022862"/>
    </source>
</evidence>
<feature type="active site" description="Cysteine sulfenic acid (-SOH) intermediate" evidence="5">
    <location>
        <position position="49"/>
    </location>
</feature>
<proteinExistence type="inferred from homology"/>
<dbReference type="STRING" id="233100.SAMN05216526_1300"/>
<dbReference type="CDD" id="cd03013">
    <property type="entry name" value="PRX5_like"/>
    <property type="match status" value="1"/>
</dbReference>
<reference evidence="8 9" key="1">
    <citation type="submission" date="2017-01" db="EMBL/GenBank/DDBJ databases">
        <authorList>
            <person name="Mah S.A."/>
            <person name="Swanson W.J."/>
            <person name="Moy G.W."/>
            <person name="Vacquier V.D."/>
        </authorList>
    </citation>
    <scope>NUCLEOTIDE SEQUENCE [LARGE SCALE GENOMIC DNA]</scope>
    <source>
        <strain evidence="8 9">M9</strain>
    </source>
</reference>
<evidence type="ECO:0000313" key="9">
    <source>
        <dbReference type="Proteomes" id="UP000223759"/>
    </source>
</evidence>
<dbReference type="InterPro" id="IPR013766">
    <property type="entry name" value="Thioredoxin_domain"/>
</dbReference>
<dbReference type="EMBL" id="FTPK01000002">
    <property type="protein sequence ID" value="SIT70374.1"/>
    <property type="molecule type" value="Genomic_DNA"/>
</dbReference>
<dbReference type="GO" id="GO:0005737">
    <property type="term" value="C:cytoplasm"/>
    <property type="evidence" value="ECO:0007669"/>
    <property type="project" value="TreeGrafter"/>
</dbReference>
<dbReference type="RefSeq" id="WP_076755683.1">
    <property type="nucleotide sequence ID" value="NZ_CP023018.1"/>
</dbReference>
<dbReference type="FunFam" id="3.40.30.10:FF:000020">
    <property type="entry name" value="Peroxiredoxin"/>
    <property type="match status" value="1"/>
</dbReference>
<evidence type="ECO:0000259" key="7">
    <source>
        <dbReference type="PROSITE" id="PS51352"/>
    </source>
</evidence>
<dbReference type="PANTHER" id="PTHR10430">
    <property type="entry name" value="PEROXIREDOXIN"/>
    <property type="match status" value="1"/>
</dbReference>
<dbReference type="GO" id="GO:0045454">
    <property type="term" value="P:cell redox homeostasis"/>
    <property type="evidence" value="ECO:0007669"/>
    <property type="project" value="TreeGrafter"/>
</dbReference>
<dbReference type="EC" id="1.11.1.27" evidence="6"/>
<dbReference type="Pfam" id="PF08534">
    <property type="entry name" value="Redoxin"/>
    <property type="match status" value="1"/>
</dbReference>
<evidence type="ECO:0000313" key="8">
    <source>
        <dbReference type="EMBL" id="SIT70374.1"/>
    </source>
</evidence>
<keyword evidence="9" id="KW-1185">Reference proteome</keyword>
<dbReference type="OrthoDB" id="9800621at2"/>
<keyword evidence="3 6" id="KW-0560">Oxidoreductase</keyword>
<dbReference type="GO" id="GO:0034599">
    <property type="term" value="P:cellular response to oxidative stress"/>
    <property type="evidence" value="ECO:0007669"/>
    <property type="project" value="InterPro"/>
</dbReference>
<dbReference type="AlphaFoldDB" id="A0A1R3VZ50"/>
<evidence type="ECO:0000256" key="1">
    <source>
        <dbReference type="ARBA" id="ARBA00022559"/>
    </source>
</evidence>
<dbReference type="SUPFAM" id="SSF52833">
    <property type="entry name" value="Thioredoxin-like"/>
    <property type="match status" value="1"/>
</dbReference>
<comment type="catalytic activity">
    <reaction evidence="6">
        <text>a hydroperoxide + 2 glutathione = an alcohol + glutathione disulfide + H2O</text>
        <dbReference type="Rhea" id="RHEA:62632"/>
        <dbReference type="ChEBI" id="CHEBI:15377"/>
        <dbReference type="ChEBI" id="CHEBI:30879"/>
        <dbReference type="ChEBI" id="CHEBI:35924"/>
        <dbReference type="ChEBI" id="CHEBI:57925"/>
        <dbReference type="ChEBI" id="CHEBI:58297"/>
        <dbReference type="EC" id="1.11.1.27"/>
    </reaction>
</comment>
<gene>
    <name evidence="8" type="ORF">SAMN05216526_1300</name>
</gene>
<dbReference type="InterPro" id="IPR013740">
    <property type="entry name" value="Redoxin"/>
</dbReference>
<dbReference type="Gene3D" id="3.40.30.10">
    <property type="entry name" value="Glutaredoxin"/>
    <property type="match status" value="1"/>
</dbReference>
<evidence type="ECO:0000256" key="3">
    <source>
        <dbReference type="ARBA" id="ARBA00023002"/>
    </source>
</evidence>
<dbReference type="InterPro" id="IPR036249">
    <property type="entry name" value="Thioredoxin-like_sf"/>
</dbReference>
<protein>
    <recommendedName>
        <fullName evidence="6">Glutathione-dependent peroxiredoxin</fullName>
        <ecNumber evidence="6">1.11.1.27</ecNumber>
    </recommendedName>
</protein>
<evidence type="ECO:0000256" key="4">
    <source>
        <dbReference type="ARBA" id="ARBA00023284"/>
    </source>
</evidence>
<evidence type="ECO:0000256" key="5">
    <source>
        <dbReference type="PIRSR" id="PIRSR637944-1"/>
    </source>
</evidence>
<keyword evidence="4 6" id="KW-0676">Redox-active center</keyword>
<feature type="domain" description="Thioredoxin" evidence="7">
    <location>
        <begin position="3"/>
        <end position="164"/>
    </location>
</feature>
<name>A0A1R3VZ50_9GAMM</name>
<dbReference type="GO" id="GO:0008379">
    <property type="term" value="F:thioredoxin peroxidase activity"/>
    <property type="evidence" value="ECO:0007669"/>
    <property type="project" value="InterPro"/>
</dbReference>
<comment type="function">
    <text evidence="6">Thiol-specific peroxidase that catalyzes the reduction of hydrogen peroxide and organic hydroperoxides to water and alcohols, respectively. Plays a role in cell protection against oxidative stress by detoxifying peroxides.</text>
</comment>
<dbReference type="PANTHER" id="PTHR10430:SF16">
    <property type="entry name" value="PEROXIREDOXIN-5, MITOCHONDRIAL"/>
    <property type="match status" value="1"/>
</dbReference>
<dbReference type="GO" id="GO:0042744">
    <property type="term" value="P:hydrogen peroxide catabolic process"/>
    <property type="evidence" value="ECO:0007669"/>
    <property type="project" value="TreeGrafter"/>
</dbReference>
<dbReference type="InterPro" id="IPR037944">
    <property type="entry name" value="PRX5-like"/>
</dbReference>
<sequence>MSIQIGDSLPDVSLRIMTASGDQSVATDELFAGFRVVAFAVPGAFTPSCSGIHLPSFIDREQALRAAGAERILCIAVNDIFVLQAWADIHETGDGIIMVSDGNADFARGMGLDQDASGSGMGTRSRRYAMIVDNGIVSWLGVDQPRQVVESGADRVLEVLKTLN</sequence>
<comment type="similarity">
    <text evidence="6">Belongs to the peroxiredoxin family. Prx5 subfamily.</text>
</comment>